<dbReference type="FunFam" id="1.20.140.100:FF:000001">
    <property type="entry name" value="dynein heavy chain 17, axonemal"/>
    <property type="match status" value="1"/>
</dbReference>
<dbReference type="Gene3D" id="3.40.50.300">
    <property type="entry name" value="P-loop containing nucleotide triphosphate hydrolases"/>
    <property type="match status" value="1"/>
</dbReference>
<dbReference type="GO" id="GO:0007018">
    <property type="term" value="P:microtubule-based movement"/>
    <property type="evidence" value="ECO:0007669"/>
    <property type="project" value="InterPro"/>
</dbReference>
<dbReference type="Gene3D" id="3.20.180.20">
    <property type="entry name" value="Dynein heavy chain, N-terminal domain 2"/>
    <property type="match status" value="1"/>
</dbReference>
<feature type="domain" description="Dynein heavy chain linker" evidence="15">
    <location>
        <begin position="1103"/>
        <end position="1512"/>
    </location>
</feature>
<keyword evidence="9 14" id="KW-0175">Coiled coil</keyword>
<evidence type="ECO:0000256" key="13">
    <source>
        <dbReference type="ARBA" id="ARBA00023273"/>
    </source>
</evidence>
<dbReference type="OrthoDB" id="5593012at2759"/>
<dbReference type="GO" id="GO:0005930">
    <property type="term" value="C:axoneme"/>
    <property type="evidence" value="ECO:0007669"/>
    <property type="project" value="UniProtKB-SubCell"/>
</dbReference>
<dbReference type="InterPro" id="IPR035699">
    <property type="entry name" value="AAA_6"/>
</dbReference>
<dbReference type="FunFam" id="1.20.58.1120:FF:000001">
    <property type="entry name" value="dynein heavy chain 2, axonemal"/>
    <property type="match status" value="1"/>
</dbReference>
<keyword evidence="5" id="KW-0677">Repeat</keyword>
<evidence type="ECO:0000256" key="7">
    <source>
        <dbReference type="ARBA" id="ARBA00022840"/>
    </source>
</evidence>
<feature type="domain" description="Dynein heavy chain hydrolytic ATP-binding dynein motor region" evidence="16">
    <location>
        <begin position="1642"/>
        <end position="1853"/>
    </location>
</feature>
<evidence type="ECO:0000256" key="11">
    <source>
        <dbReference type="ARBA" id="ARBA00023175"/>
    </source>
</evidence>
<dbReference type="RefSeq" id="XP_012654362.1">
    <property type="nucleotide sequence ID" value="XM_012798908.1"/>
</dbReference>
<evidence type="ECO:0000259" key="16">
    <source>
        <dbReference type="Pfam" id="PF12774"/>
    </source>
</evidence>
<keyword evidence="12" id="KW-0206">Cytoskeleton</keyword>
<dbReference type="InterPro" id="IPR026983">
    <property type="entry name" value="DHC"/>
</dbReference>
<dbReference type="PANTHER" id="PTHR45703:SF1">
    <property type="entry name" value="DYNEINS HEAVY CHAIN"/>
    <property type="match status" value="1"/>
</dbReference>
<dbReference type="GO" id="GO:0005524">
    <property type="term" value="F:ATP binding"/>
    <property type="evidence" value="ECO:0007669"/>
    <property type="project" value="UniProtKB-KW"/>
</dbReference>
<dbReference type="Gene3D" id="1.20.140.100">
    <property type="entry name" value="Dynein heavy chain, N-terminal domain 2"/>
    <property type="match status" value="1"/>
</dbReference>
<dbReference type="InterPro" id="IPR013602">
    <property type="entry name" value="Dynein_heavy_linker"/>
</dbReference>
<evidence type="ECO:0000256" key="10">
    <source>
        <dbReference type="ARBA" id="ARBA00023069"/>
    </source>
</evidence>
<evidence type="ECO:0000313" key="18">
    <source>
        <dbReference type="Proteomes" id="UP000009168"/>
    </source>
</evidence>
<dbReference type="Proteomes" id="UP000009168">
    <property type="component" value="Unassembled WGS sequence"/>
</dbReference>
<keyword evidence="10" id="KW-0969">Cilium</keyword>
<protein>
    <submittedName>
        <fullName evidence="17">Dynein heavy chain family protein</fullName>
    </submittedName>
</protein>
<dbReference type="Gene3D" id="1.10.8.710">
    <property type="match status" value="1"/>
</dbReference>
<evidence type="ECO:0000256" key="8">
    <source>
        <dbReference type="ARBA" id="ARBA00023017"/>
    </source>
</evidence>
<dbReference type="KEGG" id="tet:TTHERM_000774820"/>
<dbReference type="GO" id="GO:0051959">
    <property type="term" value="F:dynein light intermediate chain binding"/>
    <property type="evidence" value="ECO:0007669"/>
    <property type="project" value="InterPro"/>
</dbReference>
<dbReference type="InterPro" id="IPR027417">
    <property type="entry name" value="P-loop_NTPase"/>
</dbReference>
<dbReference type="GeneID" id="24440620"/>
<dbReference type="InterPro" id="IPR043157">
    <property type="entry name" value="Dynein_AAA1S"/>
</dbReference>
<feature type="coiled-coil region" evidence="14">
    <location>
        <begin position="1059"/>
        <end position="1086"/>
    </location>
</feature>
<dbReference type="PANTHER" id="PTHR45703">
    <property type="entry name" value="DYNEIN HEAVY CHAIN"/>
    <property type="match status" value="1"/>
</dbReference>
<keyword evidence="3" id="KW-0963">Cytoplasm</keyword>
<gene>
    <name evidence="17" type="ORF">TTHERM_000774820</name>
</gene>
<keyword evidence="8" id="KW-0243">Dynein</keyword>
<dbReference type="Pfam" id="PF08393">
    <property type="entry name" value="DHC_N2"/>
    <property type="match status" value="1"/>
</dbReference>
<dbReference type="EMBL" id="GG662606">
    <property type="protein sequence ID" value="EWS73091.1"/>
    <property type="molecule type" value="Genomic_DNA"/>
</dbReference>
<dbReference type="GO" id="GO:0045505">
    <property type="term" value="F:dynein intermediate chain binding"/>
    <property type="evidence" value="ECO:0007669"/>
    <property type="project" value="InterPro"/>
</dbReference>
<dbReference type="SUPFAM" id="SSF52540">
    <property type="entry name" value="P-loop containing nucleoside triphosphate hydrolases"/>
    <property type="match status" value="1"/>
</dbReference>
<evidence type="ECO:0000256" key="1">
    <source>
        <dbReference type="ARBA" id="ARBA00004430"/>
    </source>
</evidence>
<evidence type="ECO:0000256" key="5">
    <source>
        <dbReference type="ARBA" id="ARBA00022737"/>
    </source>
</evidence>
<keyword evidence="11" id="KW-0505">Motor protein</keyword>
<dbReference type="GO" id="GO:0030286">
    <property type="term" value="C:dynein complex"/>
    <property type="evidence" value="ECO:0007669"/>
    <property type="project" value="UniProtKB-KW"/>
</dbReference>
<comment type="similarity">
    <text evidence="2">Belongs to the dynein heavy chain family.</text>
</comment>
<keyword evidence="6" id="KW-0547">Nucleotide-binding</keyword>
<organism evidence="17 18">
    <name type="scientific">Tetrahymena thermophila (strain SB210)</name>
    <dbReference type="NCBI Taxonomy" id="312017"/>
    <lineage>
        <taxon>Eukaryota</taxon>
        <taxon>Sar</taxon>
        <taxon>Alveolata</taxon>
        <taxon>Ciliophora</taxon>
        <taxon>Intramacronucleata</taxon>
        <taxon>Oligohymenophorea</taxon>
        <taxon>Hymenostomatida</taxon>
        <taxon>Tetrahymenina</taxon>
        <taxon>Tetrahymenidae</taxon>
        <taxon>Tetrahymena</taxon>
    </lineage>
</organism>
<evidence type="ECO:0000256" key="9">
    <source>
        <dbReference type="ARBA" id="ARBA00023054"/>
    </source>
</evidence>
<evidence type="ECO:0000256" key="3">
    <source>
        <dbReference type="ARBA" id="ARBA00022490"/>
    </source>
</evidence>
<keyword evidence="4" id="KW-0493">Microtubule</keyword>
<name>W7XG67_TETTS</name>
<keyword evidence="13" id="KW-0966">Cell projection</keyword>
<dbReference type="FunFam" id="3.40.50.300:FF:000044">
    <property type="entry name" value="Dynein heavy chain 5, axonemal"/>
    <property type="match status" value="1"/>
</dbReference>
<evidence type="ECO:0000256" key="2">
    <source>
        <dbReference type="ARBA" id="ARBA00008887"/>
    </source>
</evidence>
<accession>W7XG67</accession>
<dbReference type="Gene3D" id="1.20.58.1120">
    <property type="match status" value="1"/>
</dbReference>
<keyword evidence="7" id="KW-0067">ATP-binding</keyword>
<dbReference type="GO" id="GO:0005874">
    <property type="term" value="C:microtubule"/>
    <property type="evidence" value="ECO:0007669"/>
    <property type="project" value="UniProtKB-KW"/>
</dbReference>
<dbReference type="STRING" id="312017.W7XG67"/>
<dbReference type="FunFam" id="1.10.287.2620:FF:000002">
    <property type="entry name" value="Dynein heavy chain 2, axonemal"/>
    <property type="match status" value="1"/>
</dbReference>
<evidence type="ECO:0000256" key="14">
    <source>
        <dbReference type="SAM" id="Coils"/>
    </source>
</evidence>
<evidence type="ECO:0000256" key="6">
    <source>
        <dbReference type="ARBA" id="ARBA00022741"/>
    </source>
</evidence>
<evidence type="ECO:0000256" key="4">
    <source>
        <dbReference type="ARBA" id="ARBA00022701"/>
    </source>
</evidence>
<comment type="subcellular location">
    <subcellularLocation>
        <location evidence="1">Cytoplasm</location>
        <location evidence="1">Cytoskeleton</location>
        <location evidence="1">Cilium axoneme</location>
    </subcellularLocation>
</comment>
<evidence type="ECO:0000256" key="12">
    <source>
        <dbReference type="ARBA" id="ARBA00023212"/>
    </source>
</evidence>
<dbReference type="FunFam" id="3.20.180.20:FF:000003">
    <property type="entry name" value="Dynein heavy chain 12, axonemal"/>
    <property type="match status" value="1"/>
</dbReference>
<evidence type="ECO:0000313" key="17">
    <source>
        <dbReference type="EMBL" id="EWS73091.1"/>
    </source>
</evidence>
<proteinExistence type="inferred from homology"/>
<keyword evidence="18" id="KW-1185">Reference proteome</keyword>
<reference evidence="18" key="1">
    <citation type="journal article" date="2006" name="PLoS Biol.">
        <title>Macronuclear genome sequence of the ciliate Tetrahymena thermophila, a model eukaryote.</title>
        <authorList>
            <person name="Eisen J.A."/>
            <person name="Coyne R.S."/>
            <person name="Wu M."/>
            <person name="Wu D."/>
            <person name="Thiagarajan M."/>
            <person name="Wortman J.R."/>
            <person name="Badger J.H."/>
            <person name="Ren Q."/>
            <person name="Amedeo P."/>
            <person name="Jones K.M."/>
            <person name="Tallon L.J."/>
            <person name="Delcher A.L."/>
            <person name="Salzberg S.L."/>
            <person name="Silva J.C."/>
            <person name="Haas B.J."/>
            <person name="Majoros W.H."/>
            <person name="Farzad M."/>
            <person name="Carlton J.M."/>
            <person name="Smith R.K. Jr."/>
            <person name="Garg J."/>
            <person name="Pearlman R.E."/>
            <person name="Karrer K.M."/>
            <person name="Sun L."/>
            <person name="Manning G."/>
            <person name="Elde N.C."/>
            <person name="Turkewitz A.P."/>
            <person name="Asai D.J."/>
            <person name="Wilkes D.E."/>
            <person name="Wang Y."/>
            <person name="Cai H."/>
            <person name="Collins K."/>
            <person name="Stewart B.A."/>
            <person name="Lee S.R."/>
            <person name="Wilamowska K."/>
            <person name="Weinberg Z."/>
            <person name="Ruzzo W.L."/>
            <person name="Wloga D."/>
            <person name="Gaertig J."/>
            <person name="Frankel J."/>
            <person name="Tsao C.-C."/>
            <person name="Gorovsky M.A."/>
            <person name="Keeling P.J."/>
            <person name="Waller R.F."/>
            <person name="Patron N.J."/>
            <person name="Cherry J.M."/>
            <person name="Stover N.A."/>
            <person name="Krieger C.J."/>
            <person name="del Toro C."/>
            <person name="Ryder H.F."/>
            <person name="Williamson S.C."/>
            <person name="Barbeau R.A."/>
            <person name="Hamilton E.P."/>
            <person name="Orias E."/>
        </authorList>
    </citation>
    <scope>NUCLEOTIDE SEQUENCE [LARGE SCALE GENOMIC DNA]</scope>
    <source>
        <strain evidence="18">SB210</strain>
    </source>
</reference>
<evidence type="ECO:0000259" key="15">
    <source>
        <dbReference type="Pfam" id="PF08393"/>
    </source>
</evidence>
<dbReference type="InParanoid" id="W7XG67"/>
<dbReference type="Gene3D" id="1.10.287.2620">
    <property type="match status" value="1"/>
</dbReference>
<sequence length="1914" mass="223975">MDLNIQHYSLEELFQVCQIKLQEKDNERAFVNSKIFSDIWSSFTQWTKSQLDMERTVSLNNFGTIIYKKIDEKEKAMMLILNEAFIYGNRFKYRGEVDNSSYPPVKINFTAIKKSLPNTDQNAIKTALTTLFETVQEVMVQHSSVEIDLGVFGKINSFEKTVSFEPYSMHKKREVKQRSTVRELLDQRKGLSRSMANLNKLNYANLLQFGDQSNIEQSQIKPPSRQQKVMGSHHELPQVSENEIKTGNMFGSATNLGHQQYLSNTNLQQIPLFINKGEIKSHQNLGLSTVALDDNLKPSTTNFLGTKRKIKVNVQSQNLQKFNSSNKFESSPTRRYKQQHIQINDELLSAGTDPLAKEQEFSKLANEASNLIYSTFIKPPNAQIRYPPILDKFSRTLAAPLASQKFNLSISARIGSNYTPSARRLYFDSQTKGIKVLYLKDSSVNFTANQELLQETADLEEELDYVLRRVEISEELERKMIAKRNCYQRYNEYIQEHIPQEFIANINNYWLKDILNLIPASLNYVDIDKVNFMKNEMLKEIVIYYFESVKKSILDYVLKDEDEKLRVGIMQIFDPVVEYGDNIYRGLEPDDDWRSSKAHSTEFIKQNLVINSKATLKLMELWRKYERMHFFVLPSKKDQTMNIQNFIQIQTKHITDVKNHLGSEWLNDVKEIYEEELNQMNKDKRLAQIFFDSSATLMSNQIRQLVTDSLILYKEFFGRFDKQVLPTPQEIIERDQDCRLPIEDVFLHIKLADEDNHIIFQDNLYETIKKDLIKMIDDIVKTTQGFSRPENAITRNESVTLCDIPLSDETYVKVKQYVNDVLDRNLENIDSVLLIYEKYAYLLEEKIKVERYLGTGVRTREEINLNVTKYKTVIQDIMKQVPSYVRMNMILVDGCEIKKSFLYICDEILVVLQSYTYTYIMNRSDAIQKDIQSMQDYIKVKADTTEKLVDLEKMIENIKKIDSKRVQHEFTDLRKWLQLLINNTHYRLTIDDLKVIASTAHYVHQFMDVVNTEEERLFKERDEIEGKIRKRRNDLETDTKQLCIGIDSLANSYTVDIQTEDALKAVEQYTTTLNQLLEEMTDINQKEELLGYTQTEFPDLIAAKNNLTPFQDLWYLIRDRATKLKNWQQIQSCFTLDPELIEKEMKGMQMTSQKLKIIFKQRKLDKPLKLAEEQYSTLQEFQQHMPLARVFSNKGLKDRHWKDISEIVKFPINPEKSETLNRIIKMELSKEDYDKLEDISDKASKEYGIEKILQKMKDDWSEINAELKPWKETGTFVISGTCVDEIVQILDDQIVKTLTMKGSPYAKEFEEQIMEWEDWLNYTQQLFEYWVKVQSVWLYLEPIFTSPDISKSLPQDAVQFQKVDSDWKNSIMGKVSKNLKVIEFTKDRRMLEIMKESHLKLELVSKGLNEYLDQKRQSFPRFYFLSNDELLEILSETKDPTRVQPHLKKCFEGIQKLKFDNTHKIYGMFSSEGEYVPFITVIDTEIANGNVDQWLVWVEDQMVQAVHKVTQQSFDEYQKIARKDWVLQRCGMAVLCVNMTYWTHFTEKALQEEGTKGAQKYSNTCNEQLEQIVELVRSNINKLDRCTIEALIVLDVHNRDSVAKLVEKNISNVNDFEWQSQLRYYWINNNTTVKIINAVCEYNYEYLGNSTRLVITPLTDRCYRTLCGAVHLNYGGAPEGPAGTGKTETVKDLAKALARQCVVFNCSDGLDYKAMEKFFKGLASSGAWSCFDEFNRIDLEVLSVVAQQILSIQIARTEGKKEFEFYGSVIPLKPTCNCFITMNPGYAGRSELPDNLKALFRSVAMMVPDYAMIAEICLYSYGFSDARNLARKIVTTYKLCSEQLSSQDHYDYGNFLLFFTRQFNYLNFFFFRYESSKVSTYSSWQLEKKVYQRRRKYSYVKSYQRCQRSQILKV</sequence>
<dbReference type="InterPro" id="IPR042222">
    <property type="entry name" value="Dynein_2_N"/>
</dbReference>
<dbReference type="InterPro" id="IPR042228">
    <property type="entry name" value="Dynein_linker_3"/>
</dbReference>
<dbReference type="Pfam" id="PF12774">
    <property type="entry name" value="AAA_6"/>
    <property type="match status" value="1"/>
</dbReference>